<organism evidence="2 3">
    <name type="scientific">Tanacetum coccineum</name>
    <dbReference type="NCBI Taxonomy" id="301880"/>
    <lineage>
        <taxon>Eukaryota</taxon>
        <taxon>Viridiplantae</taxon>
        <taxon>Streptophyta</taxon>
        <taxon>Embryophyta</taxon>
        <taxon>Tracheophyta</taxon>
        <taxon>Spermatophyta</taxon>
        <taxon>Magnoliopsida</taxon>
        <taxon>eudicotyledons</taxon>
        <taxon>Gunneridae</taxon>
        <taxon>Pentapetalae</taxon>
        <taxon>asterids</taxon>
        <taxon>campanulids</taxon>
        <taxon>Asterales</taxon>
        <taxon>Asteraceae</taxon>
        <taxon>Asteroideae</taxon>
        <taxon>Anthemideae</taxon>
        <taxon>Anthemidinae</taxon>
        <taxon>Tanacetum</taxon>
    </lineage>
</organism>
<name>A0ABQ5A1M1_9ASTR</name>
<accession>A0ABQ5A1M1</accession>
<reference evidence="2" key="1">
    <citation type="journal article" date="2022" name="Int. J. Mol. Sci.">
        <title>Draft Genome of Tanacetum Coccineum: Genomic Comparison of Closely Related Tanacetum-Family Plants.</title>
        <authorList>
            <person name="Yamashiro T."/>
            <person name="Shiraishi A."/>
            <person name="Nakayama K."/>
            <person name="Satake H."/>
        </authorList>
    </citation>
    <scope>NUCLEOTIDE SEQUENCE</scope>
</reference>
<comment type="caution">
    <text evidence="2">The sequence shown here is derived from an EMBL/GenBank/DDBJ whole genome shotgun (WGS) entry which is preliminary data.</text>
</comment>
<evidence type="ECO:0000256" key="1">
    <source>
        <dbReference type="SAM" id="MobiDB-lite"/>
    </source>
</evidence>
<evidence type="ECO:0000313" key="2">
    <source>
        <dbReference type="EMBL" id="GJS95436.1"/>
    </source>
</evidence>
<feature type="compositionally biased region" description="Basic and acidic residues" evidence="1">
    <location>
        <begin position="166"/>
        <end position="189"/>
    </location>
</feature>
<evidence type="ECO:0000313" key="3">
    <source>
        <dbReference type="Proteomes" id="UP001151760"/>
    </source>
</evidence>
<feature type="region of interest" description="Disordered" evidence="1">
    <location>
        <begin position="147"/>
        <end position="189"/>
    </location>
</feature>
<dbReference type="Proteomes" id="UP001151760">
    <property type="component" value="Unassembled WGS sequence"/>
</dbReference>
<reference evidence="2" key="2">
    <citation type="submission" date="2022-01" db="EMBL/GenBank/DDBJ databases">
        <authorList>
            <person name="Yamashiro T."/>
            <person name="Shiraishi A."/>
            <person name="Satake H."/>
            <person name="Nakayama K."/>
        </authorList>
    </citation>
    <scope>NUCLEOTIDE SEQUENCE</scope>
</reference>
<sequence length="251" mass="28705">MHNDIMAAGSKDHPPMLAMGRYAQAICNDKSPCSNKTTTETDPSVLEHTVQETYENILPENCAYIDAEDESIHMILSRIRDEIYSMVNAYKTAQEIIKGKEVTKLRTPPSLSASEEDSDPQQAQRDKDIQKSITLIEKYFTKIYKPTNNNLRTSSNSRNKNVEPTLRTRNDRKSGKPQGKDDVVQAGRERPTYDIEPLEQVQTDTEYNVFAKDRQHSKQPKNINDTYVMETVDSNVIPDHLDMCDNEFKDD</sequence>
<protein>
    <submittedName>
        <fullName evidence="2">Uncharacterized protein</fullName>
    </submittedName>
</protein>
<keyword evidence="3" id="KW-1185">Reference proteome</keyword>
<feature type="region of interest" description="Disordered" evidence="1">
    <location>
        <begin position="107"/>
        <end position="130"/>
    </location>
</feature>
<proteinExistence type="predicted"/>
<feature type="compositionally biased region" description="Low complexity" evidence="1">
    <location>
        <begin position="147"/>
        <end position="159"/>
    </location>
</feature>
<dbReference type="EMBL" id="BQNB010011809">
    <property type="protein sequence ID" value="GJS95436.1"/>
    <property type="molecule type" value="Genomic_DNA"/>
</dbReference>
<gene>
    <name evidence="2" type="ORF">Tco_0802404</name>
</gene>